<dbReference type="Proteomes" id="UP000803884">
    <property type="component" value="Unassembled WGS sequence"/>
</dbReference>
<dbReference type="Gene3D" id="3.50.50.60">
    <property type="entry name" value="FAD/NAD(P)-binding domain"/>
    <property type="match status" value="1"/>
</dbReference>
<gene>
    <name evidence="7" type="ORF">WHR41_05387</name>
</gene>
<keyword evidence="8" id="KW-1185">Reference proteome</keyword>
<evidence type="ECO:0000256" key="5">
    <source>
        <dbReference type="ARBA" id="ARBA00023033"/>
    </source>
</evidence>
<accession>A0AB34KSM3</accession>
<comment type="similarity">
    <text evidence="1">Belongs to the paxM FAD-dependent monooxygenase family.</text>
</comment>
<evidence type="ECO:0000313" key="7">
    <source>
        <dbReference type="EMBL" id="KAL1586345.1"/>
    </source>
</evidence>
<dbReference type="PANTHER" id="PTHR13789">
    <property type="entry name" value="MONOOXYGENASE"/>
    <property type="match status" value="1"/>
</dbReference>
<comment type="caution">
    <text evidence="7">The sequence shown here is derived from an EMBL/GenBank/DDBJ whole genome shotgun (WGS) entry which is preliminary data.</text>
</comment>
<dbReference type="SUPFAM" id="SSF51905">
    <property type="entry name" value="FAD/NAD(P)-binding domain"/>
    <property type="match status" value="1"/>
</dbReference>
<dbReference type="AlphaFoldDB" id="A0AB34KSM3"/>
<dbReference type="EMBL" id="JAAQHG020000015">
    <property type="protein sequence ID" value="KAL1586345.1"/>
    <property type="molecule type" value="Genomic_DNA"/>
</dbReference>
<dbReference type="RefSeq" id="XP_069229450.1">
    <property type="nucleotide sequence ID" value="XM_069373992.1"/>
</dbReference>
<sequence>MPLDIIIVGSGIAGLATGIGLLAQGHQVRIYERRDASNFEETGSGIQLQTNINHILMKWGMLDAVKKIAHDNVGVDMRDQNGSTIGQLHHQGPTYYASRQAYKSLFRDVAVSRGVQIHENCVVQAIEPGTSTVIFADGSRALGDIIIGADGSGSKVRQALFPDYKPIMRSMACFQVALPLETVGNDALLRDVISGPNNTMTIAPGRSIFASPAPADGVFHMQFIDHEYTLEQDPNSSQPTERIYDLVWLRQRWSDQSPAHRKALDIASSAFKWRFIEIFGLPSWSNAKGNVVLVGDACHAMTPFAGQGTAMVIEDAAVLAKILGRQASVRQLPRLMRLYEKARRPRAEKVQGLAAAYGRSWASKDTEHVRSRNAQIQLQPLGRTPTASKQDGNAPYGSPDFLLWLNKQDVLEGLENVDRELARL</sequence>
<evidence type="ECO:0000256" key="3">
    <source>
        <dbReference type="ARBA" id="ARBA00022827"/>
    </source>
</evidence>
<keyword evidence="4" id="KW-0560">Oxidoreductase</keyword>
<proteinExistence type="inferred from homology"/>
<dbReference type="PRINTS" id="PR00420">
    <property type="entry name" value="RNGMNOXGNASE"/>
</dbReference>
<dbReference type="InterPro" id="IPR050493">
    <property type="entry name" value="FAD-dep_Monooxygenase_BioMet"/>
</dbReference>
<organism evidence="7 8">
    <name type="scientific">Cladosporium halotolerans</name>
    <dbReference type="NCBI Taxonomy" id="1052096"/>
    <lineage>
        <taxon>Eukaryota</taxon>
        <taxon>Fungi</taxon>
        <taxon>Dikarya</taxon>
        <taxon>Ascomycota</taxon>
        <taxon>Pezizomycotina</taxon>
        <taxon>Dothideomycetes</taxon>
        <taxon>Dothideomycetidae</taxon>
        <taxon>Cladosporiales</taxon>
        <taxon>Cladosporiaceae</taxon>
        <taxon>Cladosporium</taxon>
    </lineage>
</organism>
<dbReference type="GO" id="GO:0071949">
    <property type="term" value="F:FAD binding"/>
    <property type="evidence" value="ECO:0007669"/>
    <property type="project" value="InterPro"/>
</dbReference>
<evidence type="ECO:0000256" key="4">
    <source>
        <dbReference type="ARBA" id="ARBA00023002"/>
    </source>
</evidence>
<dbReference type="Pfam" id="PF01494">
    <property type="entry name" value="FAD_binding_3"/>
    <property type="match status" value="1"/>
</dbReference>
<feature type="domain" description="FAD-binding" evidence="6">
    <location>
        <begin position="4"/>
        <end position="350"/>
    </location>
</feature>
<evidence type="ECO:0000313" key="8">
    <source>
        <dbReference type="Proteomes" id="UP000803884"/>
    </source>
</evidence>
<name>A0AB34KSM3_9PEZI</name>
<evidence type="ECO:0000256" key="1">
    <source>
        <dbReference type="ARBA" id="ARBA00007992"/>
    </source>
</evidence>
<dbReference type="InterPro" id="IPR036188">
    <property type="entry name" value="FAD/NAD-bd_sf"/>
</dbReference>
<dbReference type="GeneID" id="96006830"/>
<evidence type="ECO:0000259" key="6">
    <source>
        <dbReference type="Pfam" id="PF01494"/>
    </source>
</evidence>
<dbReference type="PANTHER" id="PTHR13789:SF147">
    <property type="entry name" value="PUTATIVE (AFU_ORTHOLOGUE AFUA_2G01950)-RELATED"/>
    <property type="match status" value="1"/>
</dbReference>
<reference evidence="7 8" key="1">
    <citation type="journal article" date="2020" name="Microbiol. Resour. Announc.">
        <title>Draft Genome Sequence of a Cladosporium Species Isolated from the Mesophotic Ascidian Didemnum maculosum.</title>
        <authorList>
            <person name="Gioti A."/>
            <person name="Siaperas R."/>
            <person name="Nikolaivits E."/>
            <person name="Le Goff G."/>
            <person name="Ouazzani J."/>
            <person name="Kotoulas G."/>
            <person name="Topakas E."/>
        </authorList>
    </citation>
    <scope>NUCLEOTIDE SEQUENCE [LARGE SCALE GENOMIC DNA]</scope>
    <source>
        <strain evidence="7 8">TM138-S3</strain>
    </source>
</reference>
<dbReference type="GO" id="GO:0004497">
    <property type="term" value="F:monooxygenase activity"/>
    <property type="evidence" value="ECO:0007669"/>
    <property type="project" value="UniProtKB-KW"/>
</dbReference>
<keyword evidence="3" id="KW-0274">FAD</keyword>
<keyword evidence="5" id="KW-0503">Monooxygenase</keyword>
<evidence type="ECO:0000256" key="2">
    <source>
        <dbReference type="ARBA" id="ARBA00022630"/>
    </source>
</evidence>
<protein>
    <recommendedName>
        <fullName evidence="6">FAD-binding domain-containing protein</fullName>
    </recommendedName>
</protein>
<keyword evidence="2" id="KW-0285">Flavoprotein</keyword>
<dbReference type="InterPro" id="IPR002938">
    <property type="entry name" value="FAD-bd"/>
</dbReference>